<dbReference type="RefSeq" id="WP_068617539.1">
    <property type="nucleotide sequence ID" value="NZ_CP016268.1"/>
</dbReference>
<dbReference type="KEGG" id="woc:BA177_15075"/>
<accession>A0A193LIK1</accession>
<keyword evidence="1" id="KW-0175">Coiled coil</keyword>
<dbReference type="EMBL" id="CP016268">
    <property type="protein sequence ID" value="ANO52332.1"/>
    <property type="molecule type" value="Genomic_DNA"/>
</dbReference>
<feature type="coiled-coil region" evidence="1">
    <location>
        <begin position="320"/>
        <end position="347"/>
    </location>
</feature>
<organism evidence="2 3">
    <name type="scientific">Woeseia oceani</name>
    <dbReference type="NCBI Taxonomy" id="1548547"/>
    <lineage>
        <taxon>Bacteria</taxon>
        <taxon>Pseudomonadati</taxon>
        <taxon>Pseudomonadota</taxon>
        <taxon>Gammaproteobacteria</taxon>
        <taxon>Woeseiales</taxon>
        <taxon>Woeseiaceae</taxon>
        <taxon>Woeseia</taxon>
    </lineage>
</organism>
<sequence length="450" mass="49292">MLTLAAYRLETPKLSAEDRKQAWESVVSALDDWLHTKGAGELTRDSGEFSSETPGARGAFEKSTMMKGSDQLLELSLSESSPKGPTFKTKVSIVGEEEKVSVYLTLAATNAGDVVAPVMLYPRCPTVIRQLLRLRQDWTFGGSEVPPAKPIVLAGAETAGTLSGYLLNPSRTLPVVVISEVDGEPIWQNLPEKLAVDLAGLCSVVRIDGDASWALNDRLGKSRSCYLGAVRIYWPTMAGKNGPTGLRSVVWTAERLLSNDADGRGLSRFSTDLRRQVMNVAALAVDPPPGIRRIKGEHSRSRLAELEKRANANSEELELAKLFIEENESLKDALEIARAEIAKQAARADAAEYAVDAIKSNQTTATDEDEEEVQPQLPKPGEARYYKKTHSKPSYDVLVEILDCGHNSWQSANKADKARKGLERSIGDQTWRNLYHCGKCQGGGVWKVVW</sequence>
<proteinExistence type="predicted"/>
<gene>
    <name evidence="2" type="ORF">BA177_15075</name>
</gene>
<evidence type="ECO:0000256" key="1">
    <source>
        <dbReference type="SAM" id="Coils"/>
    </source>
</evidence>
<protein>
    <submittedName>
        <fullName evidence="2">Uncharacterized protein</fullName>
    </submittedName>
</protein>
<evidence type="ECO:0000313" key="2">
    <source>
        <dbReference type="EMBL" id="ANO52332.1"/>
    </source>
</evidence>
<name>A0A193LIK1_9GAMM</name>
<dbReference type="Proteomes" id="UP000092695">
    <property type="component" value="Chromosome"/>
</dbReference>
<reference evidence="2 3" key="1">
    <citation type="submission" date="2016-06" db="EMBL/GenBank/DDBJ databases">
        <title>Complete genome sequence of a deep-branching marine Gamma Proteobacterium Woeseia oceani type strain XK5.</title>
        <authorList>
            <person name="Mu D."/>
            <person name="Du Z."/>
        </authorList>
    </citation>
    <scope>NUCLEOTIDE SEQUENCE [LARGE SCALE GENOMIC DNA]</scope>
    <source>
        <strain evidence="2 3">XK5</strain>
    </source>
</reference>
<evidence type="ECO:0000313" key="3">
    <source>
        <dbReference type="Proteomes" id="UP000092695"/>
    </source>
</evidence>
<dbReference type="STRING" id="1548547.BA177_15075"/>
<dbReference type="OrthoDB" id="6003563at2"/>
<dbReference type="AlphaFoldDB" id="A0A193LIK1"/>
<keyword evidence="3" id="KW-1185">Reference proteome</keyword>